<feature type="transmembrane region" description="Helical" evidence="1">
    <location>
        <begin position="171"/>
        <end position="190"/>
    </location>
</feature>
<accession>A0ABT1KTG9</accession>
<feature type="transmembrane region" description="Helical" evidence="1">
    <location>
        <begin position="322"/>
        <end position="340"/>
    </location>
</feature>
<evidence type="ECO:0000259" key="2">
    <source>
        <dbReference type="Pfam" id="PF01757"/>
    </source>
</evidence>
<dbReference type="RefSeq" id="WP_254179884.1">
    <property type="nucleotide sequence ID" value="NZ_JANARS010000001.1"/>
</dbReference>
<feature type="transmembrane region" description="Helical" evidence="1">
    <location>
        <begin position="37"/>
        <end position="57"/>
    </location>
</feature>
<dbReference type="Proteomes" id="UP001204524">
    <property type="component" value="Unassembled WGS sequence"/>
</dbReference>
<feature type="transmembrane region" description="Helical" evidence="1">
    <location>
        <begin position="257"/>
        <end position="273"/>
    </location>
</feature>
<dbReference type="Pfam" id="PF01757">
    <property type="entry name" value="Acyl_transf_3"/>
    <property type="match status" value="1"/>
</dbReference>
<feature type="transmembrane region" description="Helical" evidence="1">
    <location>
        <begin position="224"/>
        <end position="245"/>
    </location>
</feature>
<comment type="caution">
    <text evidence="4">The sequence shown here is derived from an EMBL/GenBank/DDBJ whole genome shotgun (WGS) entry which is preliminary data.</text>
</comment>
<evidence type="ECO:0000256" key="1">
    <source>
        <dbReference type="SAM" id="Phobius"/>
    </source>
</evidence>
<protein>
    <submittedName>
        <fullName evidence="4">Acyltransferase</fullName>
    </submittedName>
</protein>
<evidence type="ECO:0000313" key="5">
    <source>
        <dbReference type="Proteomes" id="UP001204524"/>
    </source>
</evidence>
<feature type="transmembrane region" description="Helical" evidence="1">
    <location>
        <begin position="78"/>
        <end position="99"/>
    </location>
</feature>
<evidence type="ECO:0000259" key="3">
    <source>
        <dbReference type="Pfam" id="PF19040"/>
    </source>
</evidence>
<dbReference type="InterPro" id="IPR043968">
    <property type="entry name" value="SGNH"/>
</dbReference>
<dbReference type="Pfam" id="PF19040">
    <property type="entry name" value="SGNH"/>
    <property type="match status" value="1"/>
</dbReference>
<evidence type="ECO:0000313" key="4">
    <source>
        <dbReference type="EMBL" id="MCP3420659.1"/>
    </source>
</evidence>
<keyword evidence="5" id="KW-1185">Reference proteome</keyword>
<feature type="domain" description="SGNH" evidence="3">
    <location>
        <begin position="428"/>
        <end position="648"/>
    </location>
</feature>
<reference evidence="4 5" key="1">
    <citation type="submission" date="2022-06" db="EMBL/GenBank/DDBJ databases">
        <authorList>
            <person name="So Y."/>
        </authorList>
    </citation>
    <scope>NUCLEOTIDE SEQUENCE [LARGE SCALE GENOMIC DNA]</scope>
    <source>
        <strain evidence="4 5">STR3</strain>
    </source>
</reference>
<name>A0ABT1KTG9_9ACTN</name>
<dbReference type="GO" id="GO:0016746">
    <property type="term" value="F:acyltransferase activity"/>
    <property type="evidence" value="ECO:0007669"/>
    <property type="project" value="UniProtKB-KW"/>
</dbReference>
<keyword evidence="1" id="KW-1133">Transmembrane helix</keyword>
<dbReference type="SUPFAM" id="SSF52266">
    <property type="entry name" value="SGNH hydrolase"/>
    <property type="match status" value="1"/>
</dbReference>
<dbReference type="PANTHER" id="PTHR23028:SF53">
    <property type="entry name" value="ACYL_TRANSF_3 DOMAIN-CONTAINING PROTEIN"/>
    <property type="match status" value="1"/>
</dbReference>
<feature type="domain" description="Acyltransferase 3" evidence="2">
    <location>
        <begin position="12"/>
        <end position="336"/>
    </location>
</feature>
<dbReference type="InterPro" id="IPR050879">
    <property type="entry name" value="Acyltransferase_3"/>
</dbReference>
<proteinExistence type="predicted"/>
<gene>
    <name evidence="4" type="ORF">NCI01_02505</name>
</gene>
<keyword evidence="1" id="KW-0812">Transmembrane</keyword>
<dbReference type="EMBL" id="JANARS010000001">
    <property type="protein sequence ID" value="MCP3420659.1"/>
    <property type="molecule type" value="Genomic_DNA"/>
</dbReference>
<feature type="transmembrane region" description="Helical" evidence="1">
    <location>
        <begin position="149"/>
        <end position="166"/>
    </location>
</feature>
<feature type="transmembrane region" description="Helical" evidence="1">
    <location>
        <begin position="12"/>
        <end position="31"/>
    </location>
</feature>
<keyword evidence="4" id="KW-0808">Transferase</keyword>
<sequence length="653" mass="69646">MTRSPAQPIRGDIQTLRALAVWMVVVCHAWPSTLPGGFVGVDVFFVISGYLVAGSILKATRRGERVSVGAFWSRRVRRIVPAASVVALATTVVFCLVLDPLETRRYVGDGIAAVLFVANFRAEQDAAGYFSVVDPSPFRHYWSLGVEEQFYVLLPLLAAAAVLLRIRGRAVVPLVAAVTALSFVGGIWLARSYPGLGFYMLPSRAWEFGAGALASLLPALGVRLGARFATVVTAAGVAGIVLSVVKLSESSLVPGPWVVPAVLGTALLLNVHGDGTEPPRWLSFAPARWLGDRSYALYLTHWPPITWLLIRDEGRPAPLLDTVAAVALALLMALVVHALVERPLHRGARLLPSRARTLTAMSGGVGVVSVCALLLVPFAVSADAGRVAAVPTPQEVLAGPVTNPGFVSDDLVPSLSRARTLNGLYEGCHGLVEETEAKPCLYGPGSRPTVVVVGDSHAANWFDGVRTAFPNDRVAFVTHTNCPLYGGGPAGSSCNRWLDSAERYLAEERPPTVILANYTSAYVSGDLDDEASRDRVEVGWSGLLERLAAVRDVVVLGDVPSAAFDPPRCLARHLEDARACDFSPSAVSVGWNDVERRVVTAAGRRWVNTQDWFCAERCAALAGNVQLWRDSAGHLTPEASALMAPRLRAAVGG</sequence>
<keyword evidence="4" id="KW-0012">Acyltransferase</keyword>
<dbReference type="PANTHER" id="PTHR23028">
    <property type="entry name" value="ACETYLTRANSFERASE"/>
    <property type="match status" value="1"/>
</dbReference>
<dbReference type="InterPro" id="IPR002656">
    <property type="entry name" value="Acyl_transf_3_dom"/>
</dbReference>
<organism evidence="4 5">
    <name type="scientific">Nocardioides pinisoli</name>
    <dbReference type="NCBI Taxonomy" id="2950279"/>
    <lineage>
        <taxon>Bacteria</taxon>
        <taxon>Bacillati</taxon>
        <taxon>Actinomycetota</taxon>
        <taxon>Actinomycetes</taxon>
        <taxon>Propionibacteriales</taxon>
        <taxon>Nocardioidaceae</taxon>
        <taxon>Nocardioides</taxon>
    </lineage>
</organism>
<feature type="transmembrane region" description="Helical" evidence="1">
    <location>
        <begin position="360"/>
        <end position="380"/>
    </location>
</feature>
<keyword evidence="1" id="KW-0472">Membrane</keyword>